<evidence type="ECO:0000313" key="1">
    <source>
        <dbReference type="EnsemblMetazoa" id="CJA40388.1"/>
    </source>
</evidence>
<dbReference type="EnsemblMetazoa" id="CJA40388.1">
    <property type="protein sequence ID" value="CJA40388.1"/>
    <property type="gene ID" value="WBGene00216236"/>
</dbReference>
<proteinExistence type="predicted"/>
<dbReference type="Proteomes" id="UP000005237">
    <property type="component" value="Unassembled WGS sequence"/>
</dbReference>
<organism evidence="1 2">
    <name type="scientific">Caenorhabditis japonica</name>
    <dbReference type="NCBI Taxonomy" id="281687"/>
    <lineage>
        <taxon>Eukaryota</taxon>
        <taxon>Metazoa</taxon>
        <taxon>Ecdysozoa</taxon>
        <taxon>Nematoda</taxon>
        <taxon>Chromadorea</taxon>
        <taxon>Rhabditida</taxon>
        <taxon>Rhabditina</taxon>
        <taxon>Rhabditomorpha</taxon>
        <taxon>Rhabditoidea</taxon>
        <taxon>Rhabditidae</taxon>
        <taxon>Peloderinae</taxon>
        <taxon>Caenorhabditis</taxon>
    </lineage>
</organism>
<reference evidence="2" key="1">
    <citation type="submission" date="2010-08" db="EMBL/GenBank/DDBJ databases">
        <authorList>
            <consortium name="Caenorhabditis japonica Sequencing Consortium"/>
            <person name="Wilson R.K."/>
        </authorList>
    </citation>
    <scope>NUCLEOTIDE SEQUENCE [LARGE SCALE GENOMIC DNA]</scope>
    <source>
        <strain evidence="2">DF5081</strain>
    </source>
</reference>
<protein>
    <submittedName>
        <fullName evidence="1">Uncharacterized protein</fullName>
    </submittedName>
</protein>
<evidence type="ECO:0000313" key="2">
    <source>
        <dbReference type="Proteomes" id="UP000005237"/>
    </source>
</evidence>
<accession>A0A8R1EPY6</accession>
<keyword evidence="2" id="KW-1185">Reference proteome</keyword>
<reference evidence="1" key="2">
    <citation type="submission" date="2022-06" db="UniProtKB">
        <authorList>
            <consortium name="EnsemblMetazoa"/>
        </authorList>
    </citation>
    <scope>IDENTIFICATION</scope>
    <source>
        <strain evidence="1">DF5081</strain>
    </source>
</reference>
<name>A0A8R1EPY6_CAEJA</name>
<dbReference type="AlphaFoldDB" id="A0A8R1EPY6"/>
<sequence>MFSFCSGNCRFPQNSVRLGANKFPAVSTADSPLHPKQTPISLKLNRSALFELSVDRQPDQRSSKRDEVIVGDSKKPWMNVLIAREGVNALSALFHPLLPLESFSFSIDRARCIRDNKLDEWSGVSHKARDKVDHYEMLAGEPYLILFGETQ</sequence>